<dbReference type="GO" id="GO:0006508">
    <property type="term" value="P:proteolysis"/>
    <property type="evidence" value="ECO:0007669"/>
    <property type="project" value="TreeGrafter"/>
</dbReference>
<protein>
    <recommendedName>
        <fullName evidence="2">ERAP1-like C-terminal domain-containing protein</fullName>
    </recommendedName>
</protein>
<dbReference type="Gene3D" id="1.25.50.20">
    <property type="match status" value="1"/>
</dbReference>
<reference evidence="3" key="1">
    <citation type="submission" date="2021-02" db="EMBL/GenBank/DDBJ databases">
        <authorList>
            <person name="Nowell W R."/>
        </authorList>
    </citation>
    <scope>NUCLEOTIDE SEQUENCE</scope>
</reference>
<comment type="caution">
    <text evidence="3">The sequence shown here is derived from an EMBL/GenBank/DDBJ whole genome shotgun (WGS) entry which is preliminary data.</text>
</comment>
<feature type="domain" description="ERAP1-like C-terminal" evidence="2">
    <location>
        <begin position="1"/>
        <end position="137"/>
    </location>
</feature>
<dbReference type="GO" id="GO:0005615">
    <property type="term" value="C:extracellular space"/>
    <property type="evidence" value="ECO:0007669"/>
    <property type="project" value="TreeGrafter"/>
</dbReference>
<evidence type="ECO:0000313" key="4">
    <source>
        <dbReference type="Proteomes" id="UP000663844"/>
    </source>
</evidence>
<dbReference type="GO" id="GO:0043171">
    <property type="term" value="P:peptide catabolic process"/>
    <property type="evidence" value="ECO:0007669"/>
    <property type="project" value="TreeGrafter"/>
</dbReference>
<dbReference type="GO" id="GO:0008270">
    <property type="term" value="F:zinc ion binding"/>
    <property type="evidence" value="ECO:0007669"/>
    <property type="project" value="TreeGrafter"/>
</dbReference>
<evidence type="ECO:0000313" key="3">
    <source>
        <dbReference type="EMBL" id="CAF4099411.1"/>
    </source>
</evidence>
<dbReference type="GO" id="GO:0005737">
    <property type="term" value="C:cytoplasm"/>
    <property type="evidence" value="ECO:0007669"/>
    <property type="project" value="TreeGrafter"/>
</dbReference>
<evidence type="ECO:0000256" key="1">
    <source>
        <dbReference type="ARBA" id="ARBA00010136"/>
    </source>
</evidence>
<name>A0A819UMC9_9BILA</name>
<dbReference type="PANTHER" id="PTHR11533:SF174">
    <property type="entry name" value="PUROMYCIN-SENSITIVE AMINOPEPTIDASE-RELATED"/>
    <property type="match status" value="1"/>
</dbReference>
<comment type="similarity">
    <text evidence="1">Belongs to the peptidase M1 family.</text>
</comment>
<dbReference type="GO" id="GO:0016020">
    <property type="term" value="C:membrane"/>
    <property type="evidence" value="ECO:0007669"/>
    <property type="project" value="TreeGrafter"/>
</dbReference>
<proteinExistence type="inferred from homology"/>
<organism evidence="3 4">
    <name type="scientific">Adineta steineri</name>
    <dbReference type="NCBI Taxonomy" id="433720"/>
    <lineage>
        <taxon>Eukaryota</taxon>
        <taxon>Metazoa</taxon>
        <taxon>Spiralia</taxon>
        <taxon>Gnathifera</taxon>
        <taxon>Rotifera</taxon>
        <taxon>Eurotatoria</taxon>
        <taxon>Bdelloidea</taxon>
        <taxon>Adinetida</taxon>
        <taxon>Adinetidae</taxon>
        <taxon>Adineta</taxon>
    </lineage>
</organism>
<gene>
    <name evidence="3" type="ORF">OXD698_LOCUS35342</name>
</gene>
<sequence length="211" mass="24066">KKLGWDAKSNENPLLAMLRPMILSIVGKSGDQDVINEAKKRFERHIAGDLIDPNVREAVYAIVSRYGDENTQKELCKLYSAADMTEEKVRLLSAMGQSLKPEVIENTLKFTFEGDNVRMQDSFYGLIGYALSRDGRNLSSFLVRFVEMGLSNFADEKIADEIKSFFDSINTPIIARPIKKVLETIHMRSEVLKRDSKAIDEFLKQQQQQQQ</sequence>
<dbReference type="EMBL" id="CAJOAZ010005424">
    <property type="protein sequence ID" value="CAF4099411.1"/>
    <property type="molecule type" value="Genomic_DNA"/>
</dbReference>
<dbReference type="GO" id="GO:0042277">
    <property type="term" value="F:peptide binding"/>
    <property type="evidence" value="ECO:0007669"/>
    <property type="project" value="TreeGrafter"/>
</dbReference>
<evidence type="ECO:0000259" key="2">
    <source>
        <dbReference type="Pfam" id="PF11838"/>
    </source>
</evidence>
<dbReference type="Pfam" id="PF11838">
    <property type="entry name" value="ERAP1_C"/>
    <property type="match status" value="1"/>
</dbReference>
<dbReference type="InterPro" id="IPR050344">
    <property type="entry name" value="Peptidase_M1_aminopeptidases"/>
</dbReference>
<feature type="non-terminal residue" evidence="3">
    <location>
        <position position="1"/>
    </location>
</feature>
<dbReference type="PANTHER" id="PTHR11533">
    <property type="entry name" value="PROTEASE M1 ZINC METALLOPROTEASE"/>
    <property type="match status" value="1"/>
</dbReference>
<dbReference type="InterPro" id="IPR024571">
    <property type="entry name" value="ERAP1-like_C_dom"/>
</dbReference>
<dbReference type="AlphaFoldDB" id="A0A819UMC9"/>
<dbReference type="Proteomes" id="UP000663844">
    <property type="component" value="Unassembled WGS sequence"/>
</dbReference>
<accession>A0A819UMC9</accession>
<dbReference type="GO" id="GO:0070006">
    <property type="term" value="F:metalloaminopeptidase activity"/>
    <property type="evidence" value="ECO:0007669"/>
    <property type="project" value="TreeGrafter"/>
</dbReference>